<feature type="domain" description="Glycoside hydrolase family 19 catalytic" evidence="4">
    <location>
        <begin position="230"/>
        <end position="275"/>
    </location>
</feature>
<sequence length="404" mass="43303">MRLSVALALLAAAANAATIGDWNTCNQSTDTCYSTGWVCCVAPADTASGKTTCRPGGNVCAVQPIANWNTCQKGKDSCASSGWVCCVAPADTASGKATCRPGGNECAAPTIPDWATCNKATDKCSSTNWVCCVAPADTASGKTTCRPGGDQCAQTTAPIPDWATCQKGTDKCASTNWVWCVAPADVGSGKATCRPGGDQCASSTPTPSSGGGSGLARFLSADRFNQLFPSHKDIYTYDNMVKYSTEFEPFANSGNADSDKRELATFLAHTTHETGFLQFATEQYDPNHLPSYYPWVGRGALQLTGDYNYQGFAQAIGQDVKNQYWLVDSKQDLVWRSAFWWWHASGMHRIASQPNQFGLTINTINGGFECGSNPSNPDGQRCRIQYFKNYCQLFGIDPGSNLYC</sequence>
<organism evidence="5 6">
    <name type="scientific">Aphanomyces euteiches</name>
    <dbReference type="NCBI Taxonomy" id="100861"/>
    <lineage>
        <taxon>Eukaryota</taxon>
        <taxon>Sar</taxon>
        <taxon>Stramenopiles</taxon>
        <taxon>Oomycota</taxon>
        <taxon>Saprolegniomycetes</taxon>
        <taxon>Saprolegniales</taxon>
        <taxon>Verrucalvaceae</taxon>
        <taxon>Aphanomyces</taxon>
    </lineage>
</organism>
<dbReference type="InterPro" id="IPR000726">
    <property type="entry name" value="Glyco_hydro_19_cat"/>
</dbReference>
<evidence type="ECO:0000256" key="3">
    <source>
        <dbReference type="SAM" id="SignalP"/>
    </source>
</evidence>
<evidence type="ECO:0000313" key="6">
    <source>
        <dbReference type="Proteomes" id="UP000481153"/>
    </source>
</evidence>
<keyword evidence="3" id="KW-0732">Signal</keyword>
<dbReference type="GO" id="GO:0016998">
    <property type="term" value="P:cell wall macromolecule catabolic process"/>
    <property type="evidence" value="ECO:0007669"/>
    <property type="project" value="InterPro"/>
</dbReference>
<dbReference type="PANTHER" id="PTHR22595">
    <property type="entry name" value="CHITINASE-RELATED"/>
    <property type="match status" value="1"/>
</dbReference>
<feature type="signal peptide" evidence="3">
    <location>
        <begin position="1"/>
        <end position="16"/>
    </location>
</feature>
<dbReference type="AlphaFoldDB" id="A0A6G0WQL8"/>
<dbReference type="InterPro" id="IPR023346">
    <property type="entry name" value="Lysozyme-like_dom_sf"/>
</dbReference>
<dbReference type="GO" id="GO:0006032">
    <property type="term" value="P:chitin catabolic process"/>
    <property type="evidence" value="ECO:0007669"/>
    <property type="project" value="InterPro"/>
</dbReference>
<dbReference type="GO" id="GO:0004568">
    <property type="term" value="F:chitinase activity"/>
    <property type="evidence" value="ECO:0007669"/>
    <property type="project" value="InterPro"/>
</dbReference>
<feature type="domain" description="Glycoside hydrolase family 19 catalytic" evidence="4">
    <location>
        <begin position="342"/>
        <end position="404"/>
    </location>
</feature>
<dbReference type="GO" id="GO:0006952">
    <property type="term" value="P:defense response"/>
    <property type="evidence" value="ECO:0007669"/>
    <property type="project" value="UniProtKB-KW"/>
</dbReference>
<evidence type="ECO:0000256" key="1">
    <source>
        <dbReference type="ARBA" id="ARBA00022821"/>
    </source>
</evidence>
<protein>
    <recommendedName>
        <fullName evidence="4">Glycoside hydrolase family 19 catalytic domain-containing protein</fullName>
    </recommendedName>
</protein>
<reference evidence="5 6" key="1">
    <citation type="submission" date="2019-07" db="EMBL/GenBank/DDBJ databases">
        <title>Genomics analysis of Aphanomyces spp. identifies a new class of oomycete effector associated with host adaptation.</title>
        <authorList>
            <person name="Gaulin E."/>
        </authorList>
    </citation>
    <scope>NUCLEOTIDE SEQUENCE [LARGE SCALE GENOMIC DNA]</scope>
    <source>
        <strain evidence="5 6">ATCC 201684</strain>
    </source>
</reference>
<dbReference type="CDD" id="cd00325">
    <property type="entry name" value="chitinase_GH19"/>
    <property type="match status" value="1"/>
</dbReference>
<dbReference type="VEuPathDB" id="FungiDB:AeMF1_007115"/>
<dbReference type="Proteomes" id="UP000481153">
    <property type="component" value="Unassembled WGS sequence"/>
</dbReference>
<evidence type="ECO:0000259" key="4">
    <source>
        <dbReference type="Pfam" id="PF00182"/>
    </source>
</evidence>
<accession>A0A6G0WQL8</accession>
<dbReference type="PANTHER" id="PTHR22595:SF79">
    <property type="entry name" value="CHITINASE 12"/>
    <property type="match status" value="1"/>
</dbReference>
<dbReference type="SUPFAM" id="SSF53955">
    <property type="entry name" value="Lysozyme-like"/>
    <property type="match status" value="1"/>
</dbReference>
<name>A0A6G0WQL8_9STRA</name>
<proteinExistence type="predicted"/>
<keyword evidence="1" id="KW-0611">Plant defense</keyword>
<dbReference type="Gene3D" id="3.30.20.10">
    <property type="entry name" value="Endochitinase, domain 2"/>
    <property type="match status" value="1"/>
</dbReference>
<dbReference type="Pfam" id="PF00182">
    <property type="entry name" value="Glyco_hydro_19"/>
    <property type="match status" value="2"/>
</dbReference>
<gene>
    <name evidence="5" type="ORF">Ae201684_012736</name>
</gene>
<dbReference type="Gene3D" id="1.10.530.10">
    <property type="match status" value="1"/>
</dbReference>
<keyword evidence="2" id="KW-1015">Disulfide bond</keyword>
<feature type="chain" id="PRO_5026165971" description="Glycoside hydrolase family 19 catalytic domain-containing protein" evidence="3">
    <location>
        <begin position="17"/>
        <end position="404"/>
    </location>
</feature>
<evidence type="ECO:0000256" key="2">
    <source>
        <dbReference type="ARBA" id="ARBA00023157"/>
    </source>
</evidence>
<evidence type="ECO:0000313" key="5">
    <source>
        <dbReference type="EMBL" id="KAF0729675.1"/>
    </source>
</evidence>
<comment type="caution">
    <text evidence="5">The sequence shown here is derived from an EMBL/GenBank/DDBJ whole genome shotgun (WGS) entry which is preliminary data.</text>
</comment>
<dbReference type="EMBL" id="VJMJ01000162">
    <property type="protein sequence ID" value="KAF0729675.1"/>
    <property type="molecule type" value="Genomic_DNA"/>
</dbReference>
<keyword evidence="6" id="KW-1185">Reference proteome</keyword>